<dbReference type="PRINTS" id="PR00081">
    <property type="entry name" value="GDHRDH"/>
</dbReference>
<evidence type="ECO:0000313" key="4">
    <source>
        <dbReference type="Proteomes" id="UP000541154"/>
    </source>
</evidence>
<reference evidence="3 4" key="1">
    <citation type="submission" date="2019-04" db="EMBL/GenBank/DDBJ databases">
        <title>Aspergillus burnettii sp. nov., novel species from soil in southeast Queensland.</title>
        <authorList>
            <person name="Gilchrist C.L.M."/>
            <person name="Pitt J.I."/>
            <person name="Lange L."/>
            <person name="Lacey H.J."/>
            <person name="Vuong D."/>
            <person name="Midgley D.J."/>
            <person name="Greenfield P."/>
            <person name="Bradbury M."/>
            <person name="Lacey E."/>
            <person name="Busk P.K."/>
            <person name="Pilgaard B."/>
            <person name="Chooi Y.H."/>
            <person name="Piggott A.M."/>
        </authorList>
    </citation>
    <scope>NUCLEOTIDE SEQUENCE [LARGE SCALE GENOMIC DNA]</scope>
    <source>
        <strain evidence="3 4">FRR 5400</strain>
    </source>
</reference>
<name>A0A8H5ZYR9_PETAA</name>
<dbReference type="GO" id="GO:0016491">
    <property type="term" value="F:oxidoreductase activity"/>
    <property type="evidence" value="ECO:0007669"/>
    <property type="project" value="UniProtKB-KW"/>
</dbReference>
<keyword evidence="2" id="KW-0560">Oxidoreductase</keyword>
<dbReference type="EMBL" id="SPNV01000252">
    <property type="protein sequence ID" value="KAF5857541.1"/>
    <property type="molecule type" value="Genomic_DNA"/>
</dbReference>
<dbReference type="Proteomes" id="UP000541154">
    <property type="component" value="Unassembled WGS sequence"/>
</dbReference>
<dbReference type="PANTHER" id="PTHR24321:SF8">
    <property type="entry name" value="ESTRADIOL 17-BETA-DEHYDROGENASE 8-RELATED"/>
    <property type="match status" value="1"/>
</dbReference>
<comment type="caution">
    <text evidence="3">The sequence shown here is derived from an EMBL/GenBank/DDBJ whole genome shotgun (WGS) entry which is preliminary data.</text>
</comment>
<comment type="similarity">
    <text evidence="1">Belongs to the short-chain dehydrogenases/reductases (SDR) family.</text>
</comment>
<dbReference type="InterPro" id="IPR002347">
    <property type="entry name" value="SDR_fam"/>
</dbReference>
<dbReference type="Pfam" id="PF13561">
    <property type="entry name" value="adh_short_C2"/>
    <property type="match status" value="1"/>
</dbReference>
<evidence type="ECO:0000256" key="1">
    <source>
        <dbReference type="ARBA" id="ARBA00006484"/>
    </source>
</evidence>
<organism evidence="3 4">
    <name type="scientific">Petromyces alliaceus</name>
    <name type="common">Aspergillus alliaceus</name>
    <dbReference type="NCBI Taxonomy" id="209559"/>
    <lineage>
        <taxon>Eukaryota</taxon>
        <taxon>Fungi</taxon>
        <taxon>Dikarya</taxon>
        <taxon>Ascomycota</taxon>
        <taxon>Pezizomycotina</taxon>
        <taxon>Eurotiomycetes</taxon>
        <taxon>Eurotiomycetidae</taxon>
        <taxon>Eurotiales</taxon>
        <taxon>Aspergillaceae</taxon>
        <taxon>Aspergillus</taxon>
        <taxon>Aspergillus subgen. Circumdati</taxon>
    </lineage>
</organism>
<gene>
    <name evidence="3" type="ORF">ETB97_005680</name>
</gene>
<evidence type="ECO:0000256" key="2">
    <source>
        <dbReference type="ARBA" id="ARBA00023002"/>
    </source>
</evidence>
<dbReference type="InterPro" id="IPR036291">
    <property type="entry name" value="NAD(P)-bd_dom_sf"/>
</dbReference>
<sequence length="154" mass="16446">MNRDGLSNLVDELTVASFLHLTKAHFGKIDGIANFAGTAGHKLGHQEVWEMDEKEQDFMMGVNVKGVFNVLSEDLSQDFCRSQGALSMQRVCGPIDTLMLRANEESGAEGTAPAVPLGRLGVASETANVVTFLLSDEASFVTGATWSVDGRANA</sequence>
<dbReference type="Gene3D" id="3.40.50.720">
    <property type="entry name" value="NAD(P)-binding Rossmann-like Domain"/>
    <property type="match status" value="2"/>
</dbReference>
<evidence type="ECO:0000313" key="3">
    <source>
        <dbReference type="EMBL" id="KAF5857541.1"/>
    </source>
</evidence>
<evidence type="ECO:0008006" key="5">
    <source>
        <dbReference type="Google" id="ProtNLM"/>
    </source>
</evidence>
<dbReference type="PANTHER" id="PTHR24321">
    <property type="entry name" value="DEHYDROGENASES, SHORT CHAIN"/>
    <property type="match status" value="1"/>
</dbReference>
<protein>
    <recommendedName>
        <fullName evidence="5">Oxidoreductase</fullName>
    </recommendedName>
</protein>
<keyword evidence="4" id="KW-1185">Reference proteome</keyword>
<dbReference type="SUPFAM" id="SSF51735">
    <property type="entry name" value="NAD(P)-binding Rossmann-fold domains"/>
    <property type="match status" value="1"/>
</dbReference>
<accession>A0A8H5ZYR9</accession>
<proteinExistence type="inferred from homology"/>
<dbReference type="AlphaFoldDB" id="A0A8H5ZYR9"/>